<comment type="similarity">
    <text evidence="1 2">Belongs to the outer membrane factor (OMF) (TC 1.B.17) family.</text>
</comment>
<dbReference type="EMBL" id="LGTQ01000009">
    <property type="protein sequence ID" value="KPM48077.1"/>
    <property type="molecule type" value="Genomic_DNA"/>
</dbReference>
<accession>A0A0P7C0H9</accession>
<dbReference type="AlphaFoldDB" id="A0A0P7C0H9"/>
<evidence type="ECO:0000256" key="2">
    <source>
        <dbReference type="RuleBase" id="RU362097"/>
    </source>
</evidence>
<evidence type="ECO:0000313" key="3">
    <source>
        <dbReference type="EMBL" id="KPM48077.1"/>
    </source>
</evidence>
<comment type="subcellular location">
    <subcellularLocation>
        <location evidence="2">Cell membrane</location>
        <topology evidence="2">Lipid-anchor</topology>
    </subcellularLocation>
</comment>
<keyword evidence="2" id="KW-0564">Palmitate</keyword>
<dbReference type="Gene3D" id="1.20.1600.10">
    <property type="entry name" value="Outer membrane efflux proteins (OEP)"/>
    <property type="match status" value="1"/>
</dbReference>
<dbReference type="PANTHER" id="PTHR30203">
    <property type="entry name" value="OUTER MEMBRANE CATION EFFLUX PROTEIN"/>
    <property type="match status" value="1"/>
</dbReference>
<dbReference type="SUPFAM" id="SSF56954">
    <property type="entry name" value="Outer membrane efflux proteins (OEP)"/>
    <property type="match status" value="1"/>
</dbReference>
<dbReference type="PANTHER" id="PTHR30203:SF30">
    <property type="entry name" value="OUTER MEMBRANE PROTEIN-RELATED"/>
    <property type="match status" value="1"/>
</dbReference>
<dbReference type="GO" id="GO:0015562">
    <property type="term" value="F:efflux transmembrane transporter activity"/>
    <property type="evidence" value="ECO:0007669"/>
    <property type="project" value="InterPro"/>
</dbReference>
<name>A0A0P7C0H9_9BACT</name>
<dbReference type="Proteomes" id="UP000050454">
    <property type="component" value="Unassembled WGS sequence"/>
</dbReference>
<keyword evidence="2" id="KW-0472">Membrane</keyword>
<dbReference type="OrthoDB" id="9770517at2"/>
<protein>
    <submittedName>
        <fullName evidence="3">RND transporter</fullName>
    </submittedName>
</protein>
<keyword evidence="4" id="KW-1185">Reference proteome</keyword>
<dbReference type="InterPro" id="IPR003423">
    <property type="entry name" value="OMP_efflux"/>
</dbReference>
<keyword evidence="2" id="KW-0449">Lipoprotein</keyword>
<dbReference type="InterPro" id="IPR010131">
    <property type="entry name" value="MdtP/NodT-like"/>
</dbReference>
<evidence type="ECO:0000313" key="4">
    <source>
        <dbReference type="Proteomes" id="UP000050454"/>
    </source>
</evidence>
<keyword evidence="2" id="KW-1134">Transmembrane beta strand</keyword>
<comment type="caution">
    <text evidence="3">The sequence shown here is derived from an EMBL/GenBank/DDBJ whole genome shotgun (WGS) entry which is preliminary data.</text>
</comment>
<keyword evidence="2" id="KW-0812">Transmembrane</keyword>
<dbReference type="GO" id="GO:0005886">
    <property type="term" value="C:plasma membrane"/>
    <property type="evidence" value="ECO:0007669"/>
    <property type="project" value="UniProtKB-SubCell"/>
</dbReference>
<gene>
    <name evidence="3" type="ORF">AFM12_12875</name>
</gene>
<dbReference type="STRING" id="1605367.AFM12_12875"/>
<dbReference type="PROSITE" id="PS51257">
    <property type="entry name" value="PROKAR_LIPOPROTEIN"/>
    <property type="match status" value="1"/>
</dbReference>
<dbReference type="NCBIfam" id="TIGR01845">
    <property type="entry name" value="outer_NodT"/>
    <property type="match status" value="1"/>
</dbReference>
<evidence type="ECO:0000256" key="1">
    <source>
        <dbReference type="ARBA" id="ARBA00007613"/>
    </source>
</evidence>
<dbReference type="PATRIC" id="fig|1605367.3.peg.3985"/>
<dbReference type="Gene3D" id="2.20.200.10">
    <property type="entry name" value="Outer membrane efflux proteins (OEP)"/>
    <property type="match status" value="1"/>
</dbReference>
<sequence length="474" mass="53463">MKKLKFIAVAGILLIMSSCKTPQITGKIENRNLPADFGGQKTAESVEKVNWEEYFQDPYLASLIDTALNKNQELNIMMQEIEISKNEVLARKGEYLPFVGYRGGMGLDKVARYTNIGAMEATTDIKEGKEMPEPLPDFLGGLYATWELDIWHKLRNARKAAFNRYLGSQEARNFMVTNLVAEIANSYYELLALDNQLEIVQQNIEIQSNALEIVKIQKEAARVTQLAVKRFEAEVYKTRSLQYEIRQDIVEIENRINFLTGRFPQPILRSSGDFVNRQIVYKEAGLPAQLLANRPDIRQAEYNLEAAKLDVDVARANFYPSLGISAALGLRAFNPIYLANVPKSLLTSLAGDLIGPLINKRAITATYLNANAAQIQTVYEYEKTILGAYLEVVNQQANIENLAQSFALKNQQVDALVASIGISNDLFKNARADYMEVLLTQREALESRFELIETRRQQMNARVNIYRALGGGWN</sequence>
<dbReference type="Pfam" id="PF02321">
    <property type="entry name" value="OEP"/>
    <property type="match status" value="2"/>
</dbReference>
<organism evidence="3 4">
    <name type="scientific">Jiulongibacter sediminis</name>
    <dbReference type="NCBI Taxonomy" id="1605367"/>
    <lineage>
        <taxon>Bacteria</taxon>
        <taxon>Pseudomonadati</taxon>
        <taxon>Bacteroidota</taxon>
        <taxon>Cytophagia</taxon>
        <taxon>Cytophagales</taxon>
        <taxon>Leadbetterellaceae</taxon>
        <taxon>Jiulongibacter</taxon>
    </lineage>
</organism>
<proteinExistence type="inferred from homology"/>
<dbReference type="RefSeq" id="WP_055148826.1">
    <property type="nucleotide sequence ID" value="NZ_JXSZ01000009.1"/>
</dbReference>
<reference evidence="3 4" key="1">
    <citation type="submission" date="2015-07" db="EMBL/GenBank/DDBJ databases">
        <title>The draft genome sequence of Leadbetterella sp. JN14-9.</title>
        <authorList>
            <person name="Liu Y."/>
            <person name="Du J."/>
            <person name="Shao Z."/>
        </authorList>
    </citation>
    <scope>NUCLEOTIDE SEQUENCE [LARGE SCALE GENOMIC DNA]</scope>
    <source>
        <strain evidence="3 4">JN14-9</strain>
    </source>
</reference>